<protein>
    <recommendedName>
        <fullName evidence="1">Ig-like domain-containing protein</fullName>
    </recommendedName>
</protein>
<dbReference type="InterPro" id="IPR007110">
    <property type="entry name" value="Ig-like_dom"/>
</dbReference>
<evidence type="ECO:0000259" key="1">
    <source>
        <dbReference type="PROSITE" id="PS50835"/>
    </source>
</evidence>
<dbReference type="EMBL" id="GG672150">
    <property type="protein sequence ID" value="EER17287.1"/>
    <property type="molecule type" value="Genomic_DNA"/>
</dbReference>
<name>C5KE06_PERM5</name>
<dbReference type="OrthoDB" id="329666at2759"/>
<evidence type="ECO:0000313" key="3">
    <source>
        <dbReference type="Proteomes" id="UP000007800"/>
    </source>
</evidence>
<dbReference type="AlphaFoldDB" id="C5KE06"/>
<dbReference type="PROSITE" id="PS50835">
    <property type="entry name" value="IG_LIKE"/>
    <property type="match status" value="1"/>
</dbReference>
<feature type="non-terminal residue" evidence="2">
    <location>
        <position position="80"/>
    </location>
</feature>
<gene>
    <name evidence="2" type="ORF">Pmar_PMAR025276</name>
</gene>
<organism evidence="3">
    <name type="scientific">Perkinsus marinus (strain ATCC 50983 / TXsc)</name>
    <dbReference type="NCBI Taxonomy" id="423536"/>
    <lineage>
        <taxon>Eukaryota</taxon>
        <taxon>Sar</taxon>
        <taxon>Alveolata</taxon>
        <taxon>Perkinsozoa</taxon>
        <taxon>Perkinsea</taxon>
        <taxon>Perkinsida</taxon>
        <taxon>Perkinsidae</taxon>
        <taxon>Perkinsus</taxon>
    </lineage>
</organism>
<dbReference type="InParanoid" id="C5KE06"/>
<dbReference type="Proteomes" id="UP000007800">
    <property type="component" value="Unassembled WGS sequence"/>
</dbReference>
<accession>C5KE06</accession>
<feature type="domain" description="Ig-like" evidence="1">
    <location>
        <begin position="41"/>
        <end position="80"/>
    </location>
</feature>
<dbReference type="GeneID" id="9062256"/>
<evidence type="ECO:0000313" key="2">
    <source>
        <dbReference type="EMBL" id="EER17287.1"/>
    </source>
</evidence>
<reference evidence="2 3" key="1">
    <citation type="submission" date="2008-07" db="EMBL/GenBank/DDBJ databases">
        <authorList>
            <person name="El-Sayed N."/>
            <person name="Caler E."/>
            <person name="Inman J."/>
            <person name="Amedeo P."/>
            <person name="Hass B."/>
            <person name="Wortman J."/>
        </authorList>
    </citation>
    <scope>NUCLEOTIDE SEQUENCE [LARGE SCALE GENOMIC DNA]</scope>
    <source>
        <strain evidence="3">ATCC 50983 / TXsc</strain>
    </source>
</reference>
<proteinExistence type="predicted"/>
<dbReference type="RefSeq" id="XP_002785491.1">
    <property type="nucleotide sequence ID" value="XM_002785445.1"/>
</dbReference>
<sequence>MDFQQQPYGALDDAVCGEEGRKGVIDRVNLYIGSLNWEEVPDLTNMSENDSEEALGSVVKFRCMVQSVLSPEPYVPVWKD</sequence>
<keyword evidence="3" id="KW-1185">Reference proteome</keyword>